<evidence type="ECO:0000256" key="9">
    <source>
        <dbReference type="ARBA" id="ARBA00022842"/>
    </source>
</evidence>
<evidence type="ECO:0000256" key="1">
    <source>
        <dbReference type="ARBA" id="ARBA00000012"/>
    </source>
</evidence>
<feature type="domain" description="Pterin-binding" evidence="13">
    <location>
        <begin position="23"/>
        <end position="276"/>
    </location>
</feature>
<evidence type="ECO:0000256" key="7">
    <source>
        <dbReference type="ARBA" id="ARBA00022679"/>
    </source>
</evidence>
<keyword evidence="15" id="KW-1185">Reference proteome</keyword>
<dbReference type="CDD" id="cd00739">
    <property type="entry name" value="DHPS"/>
    <property type="match status" value="1"/>
</dbReference>
<comment type="catalytic activity">
    <reaction evidence="1">
        <text>(7,8-dihydropterin-6-yl)methyl diphosphate + 4-aminobenzoate = 7,8-dihydropteroate + diphosphate</text>
        <dbReference type="Rhea" id="RHEA:19949"/>
        <dbReference type="ChEBI" id="CHEBI:17836"/>
        <dbReference type="ChEBI" id="CHEBI:17839"/>
        <dbReference type="ChEBI" id="CHEBI:33019"/>
        <dbReference type="ChEBI" id="CHEBI:72950"/>
        <dbReference type="EC" id="2.5.1.15"/>
    </reaction>
</comment>
<accession>A0A5C6DY40</accession>
<gene>
    <name evidence="14" type="primary">folP</name>
    <name evidence="14" type="ORF">Q31b_30510</name>
</gene>
<evidence type="ECO:0000256" key="2">
    <source>
        <dbReference type="ARBA" id="ARBA00001946"/>
    </source>
</evidence>
<dbReference type="GO" id="GO:0005829">
    <property type="term" value="C:cytosol"/>
    <property type="evidence" value="ECO:0007669"/>
    <property type="project" value="TreeGrafter"/>
</dbReference>
<dbReference type="Pfam" id="PF00809">
    <property type="entry name" value="Pterin_bind"/>
    <property type="match status" value="1"/>
</dbReference>
<dbReference type="Gene3D" id="3.20.20.20">
    <property type="entry name" value="Dihydropteroate synthase-like"/>
    <property type="match status" value="1"/>
</dbReference>
<dbReference type="InterPro" id="IPR006390">
    <property type="entry name" value="DHP_synth_dom"/>
</dbReference>
<evidence type="ECO:0000313" key="15">
    <source>
        <dbReference type="Proteomes" id="UP000315471"/>
    </source>
</evidence>
<keyword evidence="7 12" id="KW-0808">Transferase</keyword>
<evidence type="ECO:0000256" key="11">
    <source>
        <dbReference type="ARBA" id="ARBA00030193"/>
    </source>
</evidence>
<keyword evidence="8 12" id="KW-0479">Metal-binding</keyword>
<dbReference type="InterPro" id="IPR011005">
    <property type="entry name" value="Dihydropteroate_synth-like_sf"/>
</dbReference>
<keyword evidence="9 12" id="KW-0460">Magnesium</keyword>
<keyword evidence="10 12" id="KW-0289">Folate biosynthesis</keyword>
<dbReference type="Proteomes" id="UP000315471">
    <property type="component" value="Unassembled WGS sequence"/>
</dbReference>
<dbReference type="EMBL" id="SJPY01000004">
    <property type="protein sequence ID" value="TWU41600.1"/>
    <property type="molecule type" value="Genomic_DNA"/>
</dbReference>
<comment type="similarity">
    <text evidence="4 12">Belongs to the DHPS family.</text>
</comment>
<evidence type="ECO:0000256" key="4">
    <source>
        <dbReference type="ARBA" id="ARBA00009503"/>
    </source>
</evidence>
<name>A0A5C6DY40_9BACT</name>
<evidence type="ECO:0000256" key="12">
    <source>
        <dbReference type="RuleBase" id="RU361205"/>
    </source>
</evidence>
<protein>
    <recommendedName>
        <fullName evidence="6 12">Dihydropteroate synthase</fullName>
        <shortName evidence="12">DHPS</shortName>
        <ecNumber evidence="5 12">2.5.1.15</ecNumber>
    </recommendedName>
    <alternativeName>
        <fullName evidence="11 12">Dihydropteroate pyrophosphorylase</fullName>
    </alternativeName>
</protein>
<dbReference type="GO" id="GO:0046654">
    <property type="term" value="P:tetrahydrofolate biosynthetic process"/>
    <property type="evidence" value="ECO:0007669"/>
    <property type="project" value="UniProtKB-UniPathway"/>
</dbReference>
<comment type="pathway">
    <text evidence="3 12">Cofactor biosynthesis; tetrahydrofolate biosynthesis; 7,8-dihydrofolate from 2-amino-4-hydroxy-6-hydroxymethyl-7,8-dihydropteridine diphosphate and 4-aminobenzoate: step 1/2.</text>
</comment>
<dbReference type="FunFam" id="3.20.20.20:FF:000006">
    <property type="entry name" value="Dihydropteroate synthase"/>
    <property type="match status" value="1"/>
</dbReference>
<evidence type="ECO:0000259" key="13">
    <source>
        <dbReference type="PROSITE" id="PS50972"/>
    </source>
</evidence>
<evidence type="ECO:0000256" key="3">
    <source>
        <dbReference type="ARBA" id="ARBA00004763"/>
    </source>
</evidence>
<evidence type="ECO:0000313" key="14">
    <source>
        <dbReference type="EMBL" id="TWU41600.1"/>
    </source>
</evidence>
<dbReference type="GO" id="GO:0004156">
    <property type="term" value="F:dihydropteroate synthase activity"/>
    <property type="evidence" value="ECO:0007669"/>
    <property type="project" value="UniProtKB-EC"/>
</dbReference>
<dbReference type="PROSITE" id="PS00793">
    <property type="entry name" value="DHPS_2"/>
    <property type="match status" value="1"/>
</dbReference>
<dbReference type="InterPro" id="IPR045031">
    <property type="entry name" value="DHP_synth-like"/>
</dbReference>
<evidence type="ECO:0000256" key="6">
    <source>
        <dbReference type="ARBA" id="ARBA00016919"/>
    </source>
</evidence>
<evidence type="ECO:0000256" key="8">
    <source>
        <dbReference type="ARBA" id="ARBA00022723"/>
    </source>
</evidence>
<dbReference type="PROSITE" id="PS50972">
    <property type="entry name" value="PTERIN_BINDING"/>
    <property type="match status" value="1"/>
</dbReference>
<comment type="function">
    <text evidence="12">Catalyzes the condensation of para-aminobenzoate (pABA) with 6-hydroxymethyl-7,8-dihydropterin diphosphate (DHPt-PP) to form 7,8-dihydropteroate (H2Pte), the immediate precursor of folate derivatives.</text>
</comment>
<dbReference type="EC" id="2.5.1.15" evidence="5 12"/>
<comment type="cofactor">
    <cofactor evidence="2 12">
        <name>Mg(2+)</name>
        <dbReference type="ChEBI" id="CHEBI:18420"/>
    </cofactor>
</comment>
<organism evidence="14 15">
    <name type="scientific">Novipirellula aureliae</name>
    <dbReference type="NCBI Taxonomy" id="2527966"/>
    <lineage>
        <taxon>Bacteria</taxon>
        <taxon>Pseudomonadati</taxon>
        <taxon>Planctomycetota</taxon>
        <taxon>Planctomycetia</taxon>
        <taxon>Pirellulales</taxon>
        <taxon>Pirellulaceae</taxon>
        <taxon>Novipirellula</taxon>
    </lineage>
</organism>
<dbReference type="GO" id="GO:0046656">
    <property type="term" value="P:folic acid biosynthetic process"/>
    <property type="evidence" value="ECO:0007669"/>
    <property type="project" value="UniProtKB-KW"/>
</dbReference>
<evidence type="ECO:0000256" key="5">
    <source>
        <dbReference type="ARBA" id="ARBA00012458"/>
    </source>
</evidence>
<sequence>MSPASRSTSWNIGTRRLVFETIPLVMGIVNVTPDSFSDGGKHFASDEAIRSALQMQADGADIVDIGGESTRPYSDPVDTAEELRRVLPVIQGLAGKLTIPISIDTSKAEVARQAIAAGAEIVNDITGLHGDPGMLNVVREAGVGVCVMHIQGTPQTMQDNPTYNDVVAEIEAYLIATRTMCESAGIDRDRICLDPGIGFGKSHEHNLQLLRATERFASLGSPLLIGHSRKGFIGKVLADKMADRDAAGIGISLAVAAAGASVVRVHAVGPTAQALKLFQSCRDV</sequence>
<proteinExistence type="inferred from homology"/>
<dbReference type="GO" id="GO:0046872">
    <property type="term" value="F:metal ion binding"/>
    <property type="evidence" value="ECO:0007669"/>
    <property type="project" value="UniProtKB-KW"/>
</dbReference>
<dbReference type="PANTHER" id="PTHR20941:SF1">
    <property type="entry name" value="FOLIC ACID SYNTHESIS PROTEIN FOL1"/>
    <property type="match status" value="1"/>
</dbReference>
<dbReference type="NCBIfam" id="TIGR01496">
    <property type="entry name" value="DHPS"/>
    <property type="match status" value="1"/>
</dbReference>
<dbReference type="PANTHER" id="PTHR20941">
    <property type="entry name" value="FOLATE SYNTHESIS PROTEINS"/>
    <property type="match status" value="1"/>
</dbReference>
<comment type="caution">
    <text evidence="14">The sequence shown here is derived from an EMBL/GenBank/DDBJ whole genome shotgun (WGS) entry which is preliminary data.</text>
</comment>
<evidence type="ECO:0000256" key="10">
    <source>
        <dbReference type="ARBA" id="ARBA00022909"/>
    </source>
</evidence>
<dbReference type="PROSITE" id="PS00792">
    <property type="entry name" value="DHPS_1"/>
    <property type="match status" value="1"/>
</dbReference>
<dbReference type="InterPro" id="IPR000489">
    <property type="entry name" value="Pterin-binding_dom"/>
</dbReference>
<dbReference type="AlphaFoldDB" id="A0A5C6DY40"/>
<dbReference type="UniPathway" id="UPA00077">
    <property type="reaction ID" value="UER00156"/>
</dbReference>
<reference evidence="14 15" key="1">
    <citation type="submission" date="2019-02" db="EMBL/GenBank/DDBJ databases">
        <title>Deep-cultivation of Planctomycetes and their phenomic and genomic characterization uncovers novel biology.</title>
        <authorList>
            <person name="Wiegand S."/>
            <person name="Jogler M."/>
            <person name="Boedeker C."/>
            <person name="Pinto D."/>
            <person name="Vollmers J."/>
            <person name="Rivas-Marin E."/>
            <person name="Kohn T."/>
            <person name="Peeters S.H."/>
            <person name="Heuer A."/>
            <person name="Rast P."/>
            <person name="Oberbeckmann S."/>
            <person name="Bunk B."/>
            <person name="Jeske O."/>
            <person name="Meyerdierks A."/>
            <person name="Storesund J.E."/>
            <person name="Kallscheuer N."/>
            <person name="Luecker S."/>
            <person name="Lage O.M."/>
            <person name="Pohl T."/>
            <person name="Merkel B.J."/>
            <person name="Hornburger P."/>
            <person name="Mueller R.-W."/>
            <person name="Bruemmer F."/>
            <person name="Labrenz M."/>
            <person name="Spormann A.M."/>
            <person name="Op Den Camp H."/>
            <person name="Overmann J."/>
            <person name="Amann R."/>
            <person name="Jetten M.S.M."/>
            <person name="Mascher T."/>
            <person name="Medema M.H."/>
            <person name="Devos D.P."/>
            <person name="Kaster A.-K."/>
            <person name="Ovreas L."/>
            <person name="Rohde M."/>
            <person name="Galperin M.Y."/>
            <person name="Jogler C."/>
        </authorList>
    </citation>
    <scope>NUCLEOTIDE SEQUENCE [LARGE SCALE GENOMIC DNA]</scope>
    <source>
        <strain evidence="14 15">Q31b</strain>
    </source>
</reference>
<dbReference type="SUPFAM" id="SSF51717">
    <property type="entry name" value="Dihydropteroate synthetase-like"/>
    <property type="match status" value="1"/>
</dbReference>